<evidence type="ECO:0000313" key="1">
    <source>
        <dbReference type="EMBL" id="NEN25252.1"/>
    </source>
</evidence>
<proteinExistence type="predicted"/>
<accession>A0A7K3WWF5</accession>
<evidence type="ECO:0000313" key="2">
    <source>
        <dbReference type="Proteomes" id="UP000486602"/>
    </source>
</evidence>
<protein>
    <submittedName>
        <fullName evidence="1">Uncharacterized protein</fullName>
    </submittedName>
</protein>
<dbReference type="RefSeq" id="WP_163286711.1">
    <property type="nucleotide sequence ID" value="NZ_JAAGVY010000046.1"/>
</dbReference>
<reference evidence="1 2" key="1">
    <citation type="submission" date="2020-02" db="EMBL/GenBank/DDBJ databases">
        <title>Out from the shadows clarifying the taxonomy of the family Cryomorphaceae and related taxa by utilizing the GTDB taxonomic framework.</title>
        <authorList>
            <person name="Bowman J.P."/>
        </authorList>
    </citation>
    <scope>NUCLEOTIDE SEQUENCE [LARGE SCALE GENOMIC DNA]</scope>
    <source>
        <strain evidence="1 2">QSSC 1-22</strain>
    </source>
</reference>
<gene>
    <name evidence="1" type="ORF">G3O08_17280</name>
</gene>
<keyword evidence="2" id="KW-1185">Reference proteome</keyword>
<dbReference type="EMBL" id="JAAGVY010000046">
    <property type="protein sequence ID" value="NEN25252.1"/>
    <property type="molecule type" value="Genomic_DNA"/>
</dbReference>
<dbReference type="AlphaFoldDB" id="A0A7K3WWF5"/>
<sequence length="62" mass="7137">MQDFIDKNGHLPEMPTAEKVAADGLQTGETIRLLNIKVEELTLYLLQQQKEIEALRKDLEEK</sequence>
<organism evidence="1 2">
    <name type="scientific">Cryomorpha ignava</name>
    <dbReference type="NCBI Taxonomy" id="101383"/>
    <lineage>
        <taxon>Bacteria</taxon>
        <taxon>Pseudomonadati</taxon>
        <taxon>Bacteroidota</taxon>
        <taxon>Flavobacteriia</taxon>
        <taxon>Flavobacteriales</taxon>
        <taxon>Cryomorphaceae</taxon>
        <taxon>Cryomorpha</taxon>
    </lineage>
</organism>
<name>A0A7K3WWF5_9FLAO</name>
<comment type="caution">
    <text evidence="1">The sequence shown here is derived from an EMBL/GenBank/DDBJ whole genome shotgun (WGS) entry which is preliminary data.</text>
</comment>
<dbReference type="Proteomes" id="UP000486602">
    <property type="component" value="Unassembled WGS sequence"/>
</dbReference>